<protein>
    <submittedName>
        <fullName evidence="2">Uncharacterized protein</fullName>
    </submittedName>
</protein>
<dbReference type="AlphaFoldDB" id="A0A8H3AHY5"/>
<evidence type="ECO:0000313" key="3">
    <source>
        <dbReference type="Proteomes" id="UP000663888"/>
    </source>
</evidence>
<dbReference type="EMBL" id="CAJMWX010000749">
    <property type="protein sequence ID" value="CAE6426838.1"/>
    <property type="molecule type" value="Genomic_DNA"/>
</dbReference>
<reference evidence="2" key="1">
    <citation type="submission" date="2021-01" db="EMBL/GenBank/DDBJ databases">
        <authorList>
            <person name="Kaushik A."/>
        </authorList>
    </citation>
    <scope>NUCLEOTIDE SEQUENCE</scope>
    <source>
        <strain evidence="2">AG4-R118</strain>
    </source>
</reference>
<sequence length="155" mass="17186">MDGRSNGRTTIVVITIKFSVEVTGNSRPFFWSGISPSKIPENIAAQITGMRLSVDQSFESSQMIEELANQNEGCLLENLHQPDWSEELVDPLQTHPGGRESQKRKQSLDRPGGPPKRKETSNWGFRKQKEKPVIHTEGPVSSHANSPQVPPQTAS</sequence>
<organism evidence="2 3">
    <name type="scientific">Rhizoctonia solani</name>
    <dbReference type="NCBI Taxonomy" id="456999"/>
    <lineage>
        <taxon>Eukaryota</taxon>
        <taxon>Fungi</taxon>
        <taxon>Dikarya</taxon>
        <taxon>Basidiomycota</taxon>
        <taxon>Agaricomycotina</taxon>
        <taxon>Agaricomycetes</taxon>
        <taxon>Cantharellales</taxon>
        <taxon>Ceratobasidiaceae</taxon>
        <taxon>Rhizoctonia</taxon>
    </lineage>
</organism>
<evidence type="ECO:0000256" key="1">
    <source>
        <dbReference type="SAM" id="MobiDB-lite"/>
    </source>
</evidence>
<feature type="region of interest" description="Disordered" evidence="1">
    <location>
        <begin position="85"/>
        <end position="155"/>
    </location>
</feature>
<accession>A0A8H3AHY5</accession>
<evidence type="ECO:0000313" key="2">
    <source>
        <dbReference type="EMBL" id="CAE6426838.1"/>
    </source>
</evidence>
<feature type="compositionally biased region" description="Basic and acidic residues" evidence="1">
    <location>
        <begin position="97"/>
        <end position="108"/>
    </location>
</feature>
<comment type="caution">
    <text evidence="2">The sequence shown here is derived from an EMBL/GenBank/DDBJ whole genome shotgun (WGS) entry which is preliminary data.</text>
</comment>
<dbReference type="Proteomes" id="UP000663888">
    <property type="component" value="Unassembled WGS sequence"/>
</dbReference>
<name>A0A8H3AHY5_9AGAM</name>
<feature type="compositionally biased region" description="Polar residues" evidence="1">
    <location>
        <begin position="142"/>
        <end position="155"/>
    </location>
</feature>
<gene>
    <name evidence="2" type="ORF">RDB_LOCUS29514</name>
</gene>
<proteinExistence type="predicted"/>